<evidence type="ECO:0000313" key="4">
    <source>
        <dbReference type="EMBL" id="VFJ95133.1"/>
    </source>
</evidence>
<dbReference type="AlphaFoldDB" id="A0A450URD5"/>
<evidence type="ECO:0000313" key="3">
    <source>
        <dbReference type="EMBL" id="VFJ88897.1"/>
    </source>
</evidence>
<evidence type="ECO:0000256" key="1">
    <source>
        <dbReference type="SAM" id="MobiDB-lite"/>
    </source>
</evidence>
<feature type="compositionally biased region" description="Basic and acidic residues" evidence="1">
    <location>
        <begin position="11"/>
        <end position="20"/>
    </location>
</feature>
<reference evidence="4" key="1">
    <citation type="submission" date="2019-02" db="EMBL/GenBank/DDBJ databases">
        <authorList>
            <person name="Gruber-Vodicka R. H."/>
            <person name="Seah K. B. B."/>
        </authorList>
    </citation>
    <scope>NUCLEOTIDE SEQUENCE</scope>
    <source>
        <strain evidence="4">BECK_SA2B12</strain>
        <strain evidence="2">BECK_SA2B15</strain>
        <strain evidence="3">BECK_SA2B20</strain>
    </source>
</reference>
<dbReference type="EMBL" id="CAADFJ010000001">
    <property type="protein sequence ID" value="VFJ95133.1"/>
    <property type="molecule type" value="Genomic_DNA"/>
</dbReference>
<organism evidence="4">
    <name type="scientific">Candidatus Kentrum eta</name>
    <dbReference type="NCBI Taxonomy" id="2126337"/>
    <lineage>
        <taxon>Bacteria</taxon>
        <taxon>Pseudomonadati</taxon>
        <taxon>Pseudomonadota</taxon>
        <taxon>Gammaproteobacteria</taxon>
        <taxon>Candidatus Kentrum</taxon>
    </lineage>
</organism>
<dbReference type="EMBL" id="CAADFI010000002">
    <property type="protein sequence ID" value="VFJ88897.1"/>
    <property type="molecule type" value="Genomic_DNA"/>
</dbReference>
<name>A0A450URD5_9GAMM</name>
<proteinExistence type="predicted"/>
<sequence length="81" mass="8876">MGDFLAPVDIPHPDQTKESDLHLLTRPAKQYDAIAKPAMDTCCSCPEGKQKLRVHLYDARLTCYLGASHVLVLDPAEGLSV</sequence>
<dbReference type="EMBL" id="CAADFG010000002">
    <property type="protein sequence ID" value="VFJ87241.1"/>
    <property type="molecule type" value="Genomic_DNA"/>
</dbReference>
<protein>
    <submittedName>
        <fullName evidence="4">Uncharacterized protein</fullName>
    </submittedName>
</protein>
<gene>
    <name evidence="2" type="ORF">BECKH772A_GA0070896_1000265</name>
    <name evidence="3" type="ORF">BECKH772B_GA0070898_1000261</name>
    <name evidence="4" type="ORF">BECKH772C_GA0070978_10001112</name>
</gene>
<accession>A0A450URD5</accession>
<feature type="region of interest" description="Disordered" evidence="1">
    <location>
        <begin position="1"/>
        <end position="20"/>
    </location>
</feature>
<evidence type="ECO:0000313" key="2">
    <source>
        <dbReference type="EMBL" id="VFJ87241.1"/>
    </source>
</evidence>